<proteinExistence type="predicted"/>
<feature type="compositionally biased region" description="Polar residues" evidence="1">
    <location>
        <begin position="525"/>
        <end position="536"/>
    </location>
</feature>
<feature type="compositionally biased region" description="Polar residues" evidence="1">
    <location>
        <begin position="1"/>
        <end position="27"/>
    </location>
</feature>
<feature type="region of interest" description="Disordered" evidence="1">
    <location>
        <begin position="299"/>
        <end position="349"/>
    </location>
</feature>
<dbReference type="AlphaFoldDB" id="A0A9P7N428"/>
<keyword evidence="2" id="KW-0812">Transmembrane</keyword>
<feature type="compositionally biased region" description="Low complexity" evidence="1">
    <location>
        <begin position="326"/>
        <end position="348"/>
    </location>
</feature>
<evidence type="ECO:0000313" key="4">
    <source>
        <dbReference type="Proteomes" id="UP000748025"/>
    </source>
</evidence>
<keyword evidence="2" id="KW-1133">Transmembrane helix</keyword>
<name>A0A9P7N428_9HYPO</name>
<evidence type="ECO:0000256" key="2">
    <source>
        <dbReference type="SAM" id="Phobius"/>
    </source>
</evidence>
<sequence length="638" mass="69486">MSSPQQGYRRNSFSVIPSPESQSSNALRGSIAGQQQHRQQQQNPRRSESQDRSTARRIRPVTPANWPLGNHIPVSPPQPTDAQDAPAQHAHTANELPGRTGTAFSEANTLVRSHSGRSRSSIAKYGLHEETGGSGATALRSIFPTYDHSVPLAEQHYAPVHLGPTQLPRAVISRQSVYEEPEVPSASREAALTTHGRGHDVGAAMPTSPARPAPVRGRWPLRIQTQPAPVVPTPSSTADLKNLWRVANGWKASASEGRVFCLKLTRQDDAPVYTLSSSTAQPFWKLRLDPTSASAYVNLTRHDPGKPYRQPSRREIASPRLSRHLSSGATSRRCSSSSSSTTTNTTSSDTKHWYEALTTTLQQTCRREPPLDGLVALLIPTAASKMAAQRANDAASVQAASNECARLVWDDDTSTHYLVHNALERPFCVTADRNPAYSRVEYTLEHDGSPAHIAKLTRDGTGAGWLELDTRVASQIPACYILDVVVTALLLAALADEDRHCPSATLGTFAPPPAAAAAAGEGLQRESSWPSLSGRWSTMMGVDSHSSKKTKTKTKTKTKNKENKRRNRTEEFELDLESQTESLGKEKDREKDKLPLLARVVVKLTKGFFALVLCVLTVLFKCVGGVLKALYACLGSKY</sequence>
<dbReference type="OrthoDB" id="5383338at2759"/>
<dbReference type="EMBL" id="SRPW01003886">
    <property type="protein sequence ID" value="KAG5985889.1"/>
    <property type="molecule type" value="Genomic_DNA"/>
</dbReference>
<gene>
    <name evidence="3" type="ORF">E4U43_005815</name>
</gene>
<feature type="compositionally biased region" description="Basic and acidic residues" evidence="1">
    <location>
        <begin position="300"/>
        <end position="317"/>
    </location>
</feature>
<comment type="caution">
    <text evidence="3">The sequence shown here is derived from an EMBL/GenBank/DDBJ whole genome shotgun (WGS) entry which is preliminary data.</text>
</comment>
<feature type="transmembrane region" description="Helical" evidence="2">
    <location>
        <begin position="608"/>
        <end position="634"/>
    </location>
</feature>
<dbReference type="Proteomes" id="UP000748025">
    <property type="component" value="Unassembled WGS sequence"/>
</dbReference>
<accession>A0A9P7N428</accession>
<evidence type="ECO:0000313" key="3">
    <source>
        <dbReference type="EMBL" id="KAG5985889.1"/>
    </source>
</evidence>
<keyword evidence="2" id="KW-0472">Membrane</keyword>
<feature type="compositionally biased region" description="Low complexity" evidence="1">
    <location>
        <begin position="80"/>
        <end position="93"/>
    </location>
</feature>
<evidence type="ECO:0000256" key="1">
    <source>
        <dbReference type="SAM" id="MobiDB-lite"/>
    </source>
</evidence>
<feature type="region of interest" description="Disordered" evidence="1">
    <location>
        <begin position="1"/>
        <end position="100"/>
    </location>
</feature>
<reference evidence="3" key="1">
    <citation type="journal article" date="2020" name="bioRxiv">
        <title>Whole genome comparisons of ergot fungi reveals the divergence and evolution of species within the genus Claviceps are the result of varying mechanisms driving genome evolution and host range expansion.</title>
        <authorList>
            <person name="Wyka S.A."/>
            <person name="Mondo S.J."/>
            <person name="Liu M."/>
            <person name="Dettman J."/>
            <person name="Nalam V."/>
            <person name="Broders K.D."/>
        </authorList>
    </citation>
    <scope>NUCLEOTIDE SEQUENCE</scope>
    <source>
        <strain evidence="3">CCC 602</strain>
    </source>
</reference>
<feature type="region of interest" description="Disordered" evidence="1">
    <location>
        <begin position="506"/>
        <end position="589"/>
    </location>
</feature>
<feature type="compositionally biased region" description="Basic residues" evidence="1">
    <location>
        <begin position="547"/>
        <end position="567"/>
    </location>
</feature>
<organism evidence="3 4">
    <name type="scientific">Claviceps pusilla</name>
    <dbReference type="NCBI Taxonomy" id="123648"/>
    <lineage>
        <taxon>Eukaryota</taxon>
        <taxon>Fungi</taxon>
        <taxon>Dikarya</taxon>
        <taxon>Ascomycota</taxon>
        <taxon>Pezizomycotina</taxon>
        <taxon>Sordariomycetes</taxon>
        <taxon>Hypocreomycetidae</taxon>
        <taxon>Hypocreales</taxon>
        <taxon>Clavicipitaceae</taxon>
        <taxon>Claviceps</taxon>
    </lineage>
</organism>
<evidence type="ECO:0008006" key="5">
    <source>
        <dbReference type="Google" id="ProtNLM"/>
    </source>
</evidence>
<protein>
    <recommendedName>
        <fullName evidence="5">Acetylserotonin methytransferase-like protein</fullName>
    </recommendedName>
</protein>
<feature type="compositionally biased region" description="Basic and acidic residues" evidence="1">
    <location>
        <begin position="45"/>
        <end position="54"/>
    </location>
</feature>
<keyword evidence="4" id="KW-1185">Reference proteome</keyword>